<dbReference type="RefSeq" id="WP_119782582.1">
    <property type="nucleotide sequence ID" value="NZ_QYUK01000016.1"/>
</dbReference>
<gene>
    <name evidence="7" type="ORF">D3874_25720</name>
</gene>
<comment type="caution">
    <text evidence="7">The sequence shown here is derived from an EMBL/GenBank/DDBJ whole genome shotgun (WGS) entry which is preliminary data.</text>
</comment>
<dbReference type="GO" id="GO:0007155">
    <property type="term" value="P:cell adhesion"/>
    <property type="evidence" value="ECO:0007669"/>
    <property type="project" value="InterPro"/>
</dbReference>
<protein>
    <recommendedName>
        <fullName evidence="9">Calcium-binding protein</fullName>
    </recommendedName>
</protein>
<evidence type="ECO:0000256" key="2">
    <source>
        <dbReference type="ARBA" id="ARBA00022525"/>
    </source>
</evidence>
<evidence type="ECO:0000256" key="6">
    <source>
        <dbReference type="SAM" id="MobiDB-lite"/>
    </source>
</evidence>
<dbReference type="Proteomes" id="UP000284605">
    <property type="component" value="Unassembled WGS sequence"/>
</dbReference>
<dbReference type="GO" id="GO:0005576">
    <property type="term" value="C:extracellular region"/>
    <property type="evidence" value="ECO:0007669"/>
    <property type="project" value="UniProtKB-SubCell"/>
</dbReference>
<feature type="compositionally biased region" description="Gly residues" evidence="6">
    <location>
        <begin position="275"/>
        <end position="287"/>
    </location>
</feature>
<dbReference type="SUPFAM" id="SSF51120">
    <property type="entry name" value="beta-Roll"/>
    <property type="match status" value="3"/>
</dbReference>
<dbReference type="PANTHER" id="PTHR38340:SF1">
    <property type="entry name" value="S-LAYER PROTEIN"/>
    <property type="match status" value="1"/>
</dbReference>
<proteinExistence type="predicted"/>
<evidence type="ECO:0000256" key="4">
    <source>
        <dbReference type="ARBA" id="ARBA00022737"/>
    </source>
</evidence>
<evidence type="ECO:0000313" key="8">
    <source>
        <dbReference type="Proteomes" id="UP000284605"/>
    </source>
</evidence>
<keyword evidence="5" id="KW-0325">Glycoprotein</keyword>
<dbReference type="InterPro" id="IPR028994">
    <property type="entry name" value="Integrin_alpha_N"/>
</dbReference>
<dbReference type="InterPro" id="IPR013517">
    <property type="entry name" value="FG-GAP"/>
</dbReference>
<dbReference type="Pfam" id="PF00353">
    <property type="entry name" value="HemolysinCabind"/>
    <property type="match status" value="5"/>
</dbReference>
<dbReference type="SMART" id="SM00191">
    <property type="entry name" value="Int_alpha"/>
    <property type="match status" value="4"/>
</dbReference>
<sequence length="629" mass="59830">MGDLNGDGKAEILVGMPDSKAGGNNSGAVYVVFGKGTGTAVDLADVAAGVGGFRIKGVTDDDAGAAVSGLGDVNGDGLGDILVGAPRSDSAYVVFGKADGTEVDLGDVRLGVGGYRILAEDVGDLDMLSVTGGGDFNRDGIGDLVIGAANNSEGGSDAGAVYVVWGGSSGTIDLAQVAQGFGGAKVVGAAGSLTGASVSVGPDLNGDGAVDLIIGAPGSGESVYTLFTPASWQPDMNIYGTAGDDVIGPGYGGAHVVGESADSILALGGNDTVSGGGGNDSIEGGAGNDTLNGEAGDDKLDGGTGADVMAGGAGNDSYVVDNALDQASELAGEGTDSVTASVNYTLGANVENLILTGAARVGTGNALANTITGTAGNDTLDGAAGADAMIGGAGNDGYKVDNAGDVVTEAAGGGTDTITASINYTLAANVENLVLTGAARVGTGNALANTITGTAGNDTLDGGAGADTLTGGAGNDAYSVDNGGDIVVELAGGGTDTVTASVAFTLAANVENLVLAGGARSGIGNALDNTITGTAGDDTLDGAAGADMLIGGAGNDSYKVDNAADVIVEAAGQGTDTVIAGIDYLLGDNGVENLVLTGAARSGTGNAGSNAITGTAGNDTLDGGAGRTR</sequence>
<dbReference type="PROSITE" id="PS00330">
    <property type="entry name" value="HEMOLYSIN_CALCIUM"/>
    <property type="match status" value="3"/>
</dbReference>
<dbReference type="InterPro" id="IPR011049">
    <property type="entry name" value="Serralysin-like_metalloprot_C"/>
</dbReference>
<dbReference type="EMBL" id="QYUK01000016">
    <property type="protein sequence ID" value="RJF80530.1"/>
    <property type="molecule type" value="Genomic_DNA"/>
</dbReference>
<dbReference type="GO" id="GO:0005509">
    <property type="term" value="F:calcium ion binding"/>
    <property type="evidence" value="ECO:0007669"/>
    <property type="project" value="InterPro"/>
</dbReference>
<feature type="compositionally biased region" description="Polar residues" evidence="6">
    <location>
        <begin position="607"/>
        <end position="618"/>
    </location>
</feature>
<comment type="subcellular location">
    <subcellularLocation>
        <location evidence="1">Secreted</location>
    </subcellularLocation>
</comment>
<accession>A0A418VTR0</accession>
<keyword evidence="2" id="KW-0964">Secreted</keyword>
<name>A0A418VTR0_9PROT</name>
<keyword evidence="4" id="KW-0677">Repeat</keyword>
<evidence type="ECO:0008006" key="9">
    <source>
        <dbReference type="Google" id="ProtNLM"/>
    </source>
</evidence>
<dbReference type="SUPFAM" id="SSF69318">
    <property type="entry name" value="Integrin alpha N-terminal domain"/>
    <property type="match status" value="1"/>
</dbReference>
<dbReference type="OrthoDB" id="7270858at2"/>
<evidence type="ECO:0000256" key="1">
    <source>
        <dbReference type="ARBA" id="ARBA00004613"/>
    </source>
</evidence>
<keyword evidence="3" id="KW-0732">Signal</keyword>
<keyword evidence="8" id="KW-1185">Reference proteome</keyword>
<dbReference type="AlphaFoldDB" id="A0A418VTR0"/>
<reference evidence="7 8" key="1">
    <citation type="submission" date="2018-09" db="EMBL/GenBank/DDBJ databases">
        <authorList>
            <person name="Zhu H."/>
        </authorList>
    </citation>
    <scope>NUCLEOTIDE SEQUENCE [LARGE SCALE GENOMIC DNA]</scope>
    <source>
        <strain evidence="7 8">K1W22B-8</strain>
    </source>
</reference>
<dbReference type="InterPro" id="IPR001343">
    <property type="entry name" value="Hemolysn_Ca-bd"/>
</dbReference>
<dbReference type="Gene3D" id="2.130.10.130">
    <property type="entry name" value="Integrin alpha, N-terminal"/>
    <property type="match status" value="2"/>
</dbReference>
<dbReference type="InterPro" id="IPR013519">
    <property type="entry name" value="Int_alpha_beta-p"/>
</dbReference>
<dbReference type="PRINTS" id="PR00313">
    <property type="entry name" value="CABNDNGRPT"/>
</dbReference>
<dbReference type="PRINTS" id="PR01185">
    <property type="entry name" value="INTEGRINA"/>
</dbReference>
<dbReference type="InterPro" id="IPR018511">
    <property type="entry name" value="Hemolysin-typ_Ca-bd_CS"/>
</dbReference>
<feature type="region of interest" description="Disordered" evidence="6">
    <location>
        <begin position="275"/>
        <end position="307"/>
    </location>
</feature>
<dbReference type="PANTHER" id="PTHR38340">
    <property type="entry name" value="S-LAYER PROTEIN"/>
    <property type="match status" value="1"/>
</dbReference>
<dbReference type="Gene3D" id="2.150.10.10">
    <property type="entry name" value="Serralysin-like metalloprotease, C-terminal"/>
    <property type="match status" value="4"/>
</dbReference>
<dbReference type="GO" id="GO:0008305">
    <property type="term" value="C:integrin complex"/>
    <property type="evidence" value="ECO:0007669"/>
    <property type="project" value="InterPro"/>
</dbReference>
<dbReference type="Pfam" id="PF01839">
    <property type="entry name" value="FG-GAP"/>
    <property type="match status" value="4"/>
</dbReference>
<dbReference type="InterPro" id="IPR050557">
    <property type="entry name" value="RTX_toxin/Mannuronan_C5-epim"/>
</dbReference>
<evidence type="ECO:0000313" key="7">
    <source>
        <dbReference type="EMBL" id="RJF80530.1"/>
    </source>
</evidence>
<evidence type="ECO:0000256" key="5">
    <source>
        <dbReference type="ARBA" id="ARBA00023180"/>
    </source>
</evidence>
<organism evidence="7 8">
    <name type="scientific">Oleomonas cavernae</name>
    <dbReference type="NCBI Taxonomy" id="2320859"/>
    <lineage>
        <taxon>Bacteria</taxon>
        <taxon>Pseudomonadati</taxon>
        <taxon>Pseudomonadota</taxon>
        <taxon>Alphaproteobacteria</taxon>
        <taxon>Acetobacterales</taxon>
        <taxon>Acetobacteraceae</taxon>
        <taxon>Oleomonas</taxon>
    </lineage>
</organism>
<evidence type="ECO:0000256" key="3">
    <source>
        <dbReference type="ARBA" id="ARBA00022729"/>
    </source>
</evidence>
<dbReference type="InterPro" id="IPR000413">
    <property type="entry name" value="Integrin_alpha"/>
</dbReference>
<dbReference type="PROSITE" id="PS51470">
    <property type="entry name" value="FG_GAP"/>
    <property type="match status" value="2"/>
</dbReference>
<feature type="region of interest" description="Disordered" evidence="6">
    <location>
        <begin position="607"/>
        <end position="629"/>
    </location>
</feature>